<accession>A0A8X6PA18</accession>
<organism evidence="3 4">
    <name type="scientific">Nephila pilipes</name>
    <name type="common">Giant wood spider</name>
    <name type="synonym">Nephila maculata</name>
    <dbReference type="NCBI Taxonomy" id="299642"/>
    <lineage>
        <taxon>Eukaryota</taxon>
        <taxon>Metazoa</taxon>
        <taxon>Ecdysozoa</taxon>
        <taxon>Arthropoda</taxon>
        <taxon>Chelicerata</taxon>
        <taxon>Arachnida</taxon>
        <taxon>Araneae</taxon>
        <taxon>Araneomorphae</taxon>
        <taxon>Entelegynae</taxon>
        <taxon>Araneoidea</taxon>
        <taxon>Nephilidae</taxon>
        <taxon>Nephila</taxon>
    </lineage>
</organism>
<feature type="domain" description="DUF6570" evidence="2">
    <location>
        <begin position="84"/>
        <end position="180"/>
    </location>
</feature>
<dbReference type="Proteomes" id="UP000887013">
    <property type="component" value="Unassembled WGS sequence"/>
</dbReference>
<comment type="caution">
    <text evidence="3">The sequence shown here is derived from an EMBL/GenBank/DDBJ whole genome shotgun (WGS) entry which is preliminary data.</text>
</comment>
<keyword evidence="4" id="KW-1185">Reference proteome</keyword>
<proteinExistence type="predicted"/>
<evidence type="ECO:0000313" key="3">
    <source>
        <dbReference type="EMBL" id="GFT53951.1"/>
    </source>
</evidence>
<dbReference type="InterPro" id="IPR046700">
    <property type="entry name" value="DUF6570"/>
</dbReference>
<keyword evidence="3" id="KW-0547">Nucleotide-binding</keyword>
<dbReference type="Pfam" id="PF20209">
    <property type="entry name" value="DUF6570"/>
    <property type="match status" value="1"/>
</dbReference>
<evidence type="ECO:0000313" key="4">
    <source>
        <dbReference type="Proteomes" id="UP000887013"/>
    </source>
</evidence>
<gene>
    <name evidence="3" type="primary">pif1_97</name>
    <name evidence="3" type="ORF">NPIL_60651</name>
</gene>
<keyword evidence="3" id="KW-0378">Hydrolase</keyword>
<keyword evidence="3" id="KW-0067">ATP-binding</keyword>
<evidence type="ECO:0000256" key="1">
    <source>
        <dbReference type="SAM" id="MobiDB-lite"/>
    </source>
</evidence>
<protein>
    <submittedName>
        <fullName evidence="3">ATP-dependent DNA helicase</fullName>
    </submittedName>
</protein>
<keyword evidence="3" id="KW-0347">Helicase</keyword>
<dbReference type="OrthoDB" id="6425635at2759"/>
<evidence type="ECO:0000259" key="2">
    <source>
        <dbReference type="Pfam" id="PF20209"/>
    </source>
</evidence>
<reference evidence="3" key="1">
    <citation type="submission" date="2020-08" db="EMBL/GenBank/DDBJ databases">
        <title>Multicomponent nature underlies the extraordinary mechanical properties of spider dragline silk.</title>
        <authorList>
            <person name="Kono N."/>
            <person name="Nakamura H."/>
            <person name="Mori M."/>
            <person name="Yoshida Y."/>
            <person name="Ohtoshi R."/>
            <person name="Malay A.D."/>
            <person name="Moran D.A.P."/>
            <person name="Tomita M."/>
            <person name="Numata K."/>
            <person name="Arakawa K."/>
        </authorList>
    </citation>
    <scope>NUCLEOTIDE SEQUENCE</scope>
</reference>
<feature type="region of interest" description="Disordered" evidence="1">
    <location>
        <begin position="203"/>
        <end position="233"/>
    </location>
</feature>
<name>A0A8X6PA18_NEPPI</name>
<dbReference type="EMBL" id="BMAW01017421">
    <property type="protein sequence ID" value="GFT53951.1"/>
    <property type="molecule type" value="Genomic_DNA"/>
</dbReference>
<sequence>MKKETRYLFIWQYAVHMATVRANETPEESATRLQINAVHMASVRVNETPEESATRRQINAVQTATARENETQEQVTTRRQNNFVQTAAARVSVIKYGGRFGQYGFKGNAVLFELDIFQVSEKLPDMLPRSSENAAIVIVTETLDNLNHSRNHTISRDRVYATLRWLVKYNRLYKDVAMNHFDQLESEDIIRVIPAKSNEVINPEMEQYDNDEETRKSTKYKRVSDNSRIVHAS</sequence>
<dbReference type="AlphaFoldDB" id="A0A8X6PA18"/>
<dbReference type="GO" id="GO:0004386">
    <property type="term" value="F:helicase activity"/>
    <property type="evidence" value="ECO:0007669"/>
    <property type="project" value="UniProtKB-KW"/>
</dbReference>